<dbReference type="AlphaFoldDB" id="A0A8X6Y9L1"/>
<proteinExistence type="predicted"/>
<keyword evidence="2" id="KW-1185">Reference proteome</keyword>
<comment type="caution">
    <text evidence="1">The sequence shown here is derived from an EMBL/GenBank/DDBJ whole genome shotgun (WGS) entry which is preliminary data.</text>
</comment>
<gene>
    <name evidence="1" type="ORF">TNIN_155081</name>
</gene>
<name>A0A8X6Y9L1_9ARAC</name>
<protein>
    <submittedName>
        <fullName evidence="1">Uncharacterized protein</fullName>
    </submittedName>
</protein>
<reference evidence="1" key="1">
    <citation type="submission" date="2020-08" db="EMBL/GenBank/DDBJ databases">
        <title>Multicomponent nature underlies the extraordinary mechanical properties of spider dragline silk.</title>
        <authorList>
            <person name="Kono N."/>
            <person name="Nakamura H."/>
            <person name="Mori M."/>
            <person name="Yoshida Y."/>
            <person name="Ohtoshi R."/>
            <person name="Malay A.D."/>
            <person name="Moran D.A.P."/>
            <person name="Tomita M."/>
            <person name="Numata K."/>
            <person name="Arakawa K."/>
        </authorList>
    </citation>
    <scope>NUCLEOTIDE SEQUENCE</scope>
</reference>
<accession>A0A8X6Y9L1</accession>
<organism evidence="1 2">
    <name type="scientific">Trichonephila inaurata madagascariensis</name>
    <dbReference type="NCBI Taxonomy" id="2747483"/>
    <lineage>
        <taxon>Eukaryota</taxon>
        <taxon>Metazoa</taxon>
        <taxon>Ecdysozoa</taxon>
        <taxon>Arthropoda</taxon>
        <taxon>Chelicerata</taxon>
        <taxon>Arachnida</taxon>
        <taxon>Araneae</taxon>
        <taxon>Araneomorphae</taxon>
        <taxon>Entelegynae</taxon>
        <taxon>Araneoidea</taxon>
        <taxon>Nephilidae</taxon>
        <taxon>Trichonephila</taxon>
        <taxon>Trichonephila inaurata</taxon>
    </lineage>
</organism>
<sequence length="89" mass="10461">MIFFEEKALFFKKRMQGFHCRGVRRNAAFMGDVHLPAENNEGVSMEGGFYGEGFMRNAHREPLQFKEFPSSKSFRIKSYNEMLMPMEEP</sequence>
<dbReference type="EMBL" id="BMAV01016232">
    <property type="protein sequence ID" value="GFY66737.1"/>
    <property type="molecule type" value="Genomic_DNA"/>
</dbReference>
<evidence type="ECO:0000313" key="2">
    <source>
        <dbReference type="Proteomes" id="UP000886998"/>
    </source>
</evidence>
<evidence type="ECO:0000313" key="1">
    <source>
        <dbReference type="EMBL" id="GFY66737.1"/>
    </source>
</evidence>
<dbReference type="Proteomes" id="UP000886998">
    <property type="component" value="Unassembled WGS sequence"/>
</dbReference>